<evidence type="ECO:0000313" key="10">
    <source>
        <dbReference type="Proteomes" id="UP000595437"/>
    </source>
</evidence>
<feature type="domain" description="Cyclin-like" evidence="8">
    <location>
        <begin position="292"/>
        <end position="371"/>
    </location>
</feature>
<proteinExistence type="inferred from homology"/>
<dbReference type="EMBL" id="CP045907">
    <property type="protein sequence ID" value="QQP35221.1"/>
    <property type="molecule type" value="Genomic_DNA"/>
</dbReference>
<accession>A0A7T8GPF7</accession>
<evidence type="ECO:0000256" key="5">
    <source>
        <dbReference type="ARBA" id="ARBA00031954"/>
    </source>
</evidence>
<dbReference type="Proteomes" id="UP000595437">
    <property type="component" value="Chromosome 18"/>
</dbReference>
<dbReference type="SUPFAM" id="SSF47954">
    <property type="entry name" value="Cyclin-like"/>
    <property type="match status" value="1"/>
</dbReference>
<evidence type="ECO:0000256" key="1">
    <source>
        <dbReference type="ARBA" id="ARBA00004123"/>
    </source>
</evidence>
<dbReference type="Gene3D" id="3.30.310.180">
    <property type="match status" value="1"/>
</dbReference>
<keyword evidence="7" id="KW-0804">Transcription</keyword>
<gene>
    <name evidence="7" type="primary">MED20</name>
    <name evidence="9" type="ORF">FKW44_023380</name>
</gene>
<evidence type="ECO:0000256" key="6">
    <source>
        <dbReference type="RuleBase" id="RU000383"/>
    </source>
</evidence>
<sequence length="378" mass="42118">MGVSYLFVYPLLPDKTAPQTIEILQKRLINLGAIHSGQFLVDCETYINTSIPSKVLHVLHNSEQPSTVFSLLESPGKPPLSFTSDTLFDLLLLKLTNIYAKKSKIESKGTRFEIKDFLVKLGVVSSAGSFKGILIEVEYLPSSVLPYSWDILLEFVSGLIGPSVPREIPPILKAKESPETIFTPVDTIQCYLEHFGNLRKVSSASIPPSLQFGSNPPAVPSSTSASGLKHCPPAPAAARPLRLTTNMAGNFWTSSHCAQWILNKNDLLRERHADHQVLSEDEYQKIIIFYASFIQTLGEQLKLRQQVIATATVFFKRFYSQNSLKCIDPLLLAPTSVFLASKVEEFGVISNTRLINTCTTVIKNKFSYAYPNQDFPYR</sequence>
<comment type="subunit">
    <text evidence="7">Component of the Mediator complex.</text>
</comment>
<dbReference type="GO" id="GO:0006357">
    <property type="term" value="P:regulation of transcription by RNA polymerase II"/>
    <property type="evidence" value="ECO:0007669"/>
    <property type="project" value="InterPro"/>
</dbReference>
<dbReference type="Pfam" id="PF00134">
    <property type="entry name" value="Cyclin_N"/>
    <property type="match status" value="1"/>
</dbReference>
<dbReference type="InterPro" id="IPR013921">
    <property type="entry name" value="Mediator_Med20"/>
</dbReference>
<organism evidence="9 10">
    <name type="scientific">Caligus rogercresseyi</name>
    <name type="common">Sea louse</name>
    <dbReference type="NCBI Taxonomy" id="217165"/>
    <lineage>
        <taxon>Eukaryota</taxon>
        <taxon>Metazoa</taxon>
        <taxon>Ecdysozoa</taxon>
        <taxon>Arthropoda</taxon>
        <taxon>Crustacea</taxon>
        <taxon>Multicrustacea</taxon>
        <taxon>Hexanauplia</taxon>
        <taxon>Copepoda</taxon>
        <taxon>Siphonostomatoida</taxon>
        <taxon>Caligidae</taxon>
        <taxon>Caligus</taxon>
    </lineage>
</organism>
<evidence type="ECO:0000256" key="3">
    <source>
        <dbReference type="ARBA" id="ARBA00019690"/>
    </source>
</evidence>
<dbReference type="GO" id="GO:0016592">
    <property type="term" value="C:mediator complex"/>
    <property type="evidence" value="ECO:0007669"/>
    <property type="project" value="InterPro"/>
</dbReference>
<comment type="similarity">
    <text evidence="6">Belongs to the cyclin family.</text>
</comment>
<keyword evidence="6" id="KW-0195">Cyclin</keyword>
<dbReference type="PANTHER" id="PTHR12465">
    <property type="entry name" value="UBIQUITIN SPECIFIC PROTEASE HOMOLOG 49"/>
    <property type="match status" value="1"/>
</dbReference>
<name>A0A7T8GPF7_CALRO</name>
<protein>
    <recommendedName>
        <fullName evidence="3 7">Mediator of RNA polymerase II transcription subunit 20</fullName>
    </recommendedName>
    <alternativeName>
        <fullName evidence="5 7">Mediator complex subunit 20</fullName>
    </alternativeName>
</protein>
<dbReference type="InterPro" id="IPR036915">
    <property type="entry name" value="Cyclin-like_sf"/>
</dbReference>
<comment type="similarity">
    <text evidence="2 7">Belongs to the Mediator complex subunit 20 family.</text>
</comment>
<evidence type="ECO:0000256" key="7">
    <source>
        <dbReference type="RuleBase" id="RU364152"/>
    </source>
</evidence>
<dbReference type="PANTHER" id="PTHR12465:SF0">
    <property type="entry name" value="MEDIATOR OF RNA POLYMERASE II TRANSCRIPTION SUBUNIT 20"/>
    <property type="match status" value="1"/>
</dbReference>
<keyword evidence="4 7" id="KW-0539">Nucleus</keyword>
<dbReference type="AlphaFoldDB" id="A0A7T8GPF7"/>
<keyword evidence="10" id="KW-1185">Reference proteome</keyword>
<evidence type="ECO:0000256" key="4">
    <source>
        <dbReference type="ARBA" id="ARBA00023242"/>
    </source>
</evidence>
<evidence type="ECO:0000259" key="8">
    <source>
        <dbReference type="SMART" id="SM00385"/>
    </source>
</evidence>
<dbReference type="GO" id="GO:0003713">
    <property type="term" value="F:transcription coactivator activity"/>
    <property type="evidence" value="ECO:0007669"/>
    <property type="project" value="TreeGrafter"/>
</dbReference>
<comment type="subcellular location">
    <subcellularLocation>
        <location evidence="1 7">Nucleus</location>
    </subcellularLocation>
</comment>
<dbReference type="OrthoDB" id="10266018at2759"/>
<reference evidence="10" key="1">
    <citation type="submission" date="2021-01" db="EMBL/GenBank/DDBJ databases">
        <title>Caligus Genome Assembly.</title>
        <authorList>
            <person name="Gallardo-Escarate C."/>
        </authorList>
    </citation>
    <scope>NUCLEOTIDE SEQUENCE [LARGE SCALE GENOMIC DNA]</scope>
</reference>
<dbReference type="Gene3D" id="1.10.472.10">
    <property type="entry name" value="Cyclin-like"/>
    <property type="match status" value="2"/>
</dbReference>
<dbReference type="InterPro" id="IPR006671">
    <property type="entry name" value="Cyclin_N"/>
</dbReference>
<dbReference type="InterPro" id="IPR013763">
    <property type="entry name" value="Cyclin-like_dom"/>
</dbReference>
<keyword evidence="7" id="KW-0805">Transcription regulation</keyword>
<dbReference type="CDD" id="cd20513">
    <property type="entry name" value="CYCLIN_CCNC_rpt1"/>
    <property type="match status" value="1"/>
</dbReference>
<keyword evidence="7" id="KW-0010">Activator</keyword>
<evidence type="ECO:0000256" key="2">
    <source>
        <dbReference type="ARBA" id="ARBA00010743"/>
    </source>
</evidence>
<dbReference type="SMART" id="SM00385">
    <property type="entry name" value="CYCLIN"/>
    <property type="match status" value="1"/>
</dbReference>
<comment type="function">
    <text evidence="7">Component of the Mediator complex, a coactivator involved in the regulated transcription of nearly all RNA polymerase II-dependent genes. Mediator functions as a bridge to convey information from gene-specific regulatory proteins to the basal RNA polymerase II transcription machinery. Mediator is recruited to promoters by direct interactions with regulatory proteins and serves as a scaffold for the assembly of a functional preinitiation complex with RNA polymerase II and the general transcription factors.</text>
</comment>
<dbReference type="Pfam" id="PF08612">
    <property type="entry name" value="Med20"/>
    <property type="match status" value="1"/>
</dbReference>
<evidence type="ECO:0000313" key="9">
    <source>
        <dbReference type="EMBL" id="QQP35221.1"/>
    </source>
</evidence>